<evidence type="ECO:0000256" key="4">
    <source>
        <dbReference type="ARBA" id="ARBA00007658"/>
    </source>
</evidence>
<evidence type="ECO:0000256" key="8">
    <source>
        <dbReference type="ARBA" id="ARBA00022837"/>
    </source>
</evidence>
<dbReference type="InterPro" id="IPR001382">
    <property type="entry name" value="Glyco_hydro_47"/>
</dbReference>
<evidence type="ECO:0000256" key="2">
    <source>
        <dbReference type="ARBA" id="ARBA00004323"/>
    </source>
</evidence>
<evidence type="ECO:0000256" key="6">
    <source>
        <dbReference type="ARBA" id="ARBA00022723"/>
    </source>
</evidence>
<evidence type="ECO:0000256" key="15">
    <source>
        <dbReference type="ARBA" id="ARBA00023295"/>
    </source>
</evidence>
<evidence type="ECO:0000256" key="18">
    <source>
        <dbReference type="PIRSR" id="PIRSR601382-1"/>
    </source>
</evidence>
<feature type="active site" description="Proton donor" evidence="18">
    <location>
        <position position="125"/>
    </location>
</feature>
<keyword evidence="8 19" id="KW-0106">Calcium</keyword>
<evidence type="ECO:0000256" key="11">
    <source>
        <dbReference type="ARBA" id="ARBA00023034"/>
    </source>
</evidence>
<protein>
    <recommendedName>
        <fullName evidence="21">alpha-1,2-Mannosidase</fullName>
        <ecNumber evidence="21">3.2.1.-</ecNumber>
    </recommendedName>
</protein>
<dbReference type="GO" id="GO:0005975">
    <property type="term" value="P:carbohydrate metabolic process"/>
    <property type="evidence" value="ECO:0007669"/>
    <property type="project" value="InterPro"/>
</dbReference>
<dbReference type="GO" id="GO:0006491">
    <property type="term" value="P:N-glycan processing"/>
    <property type="evidence" value="ECO:0007669"/>
    <property type="project" value="UniProtKB-ARBA"/>
</dbReference>
<dbReference type="FunFam" id="1.50.10.10:FF:000017">
    <property type="entry name" value="alpha-1,2-Mannosidase"/>
    <property type="match status" value="1"/>
</dbReference>
<dbReference type="GO" id="GO:0005783">
    <property type="term" value="C:endoplasmic reticulum"/>
    <property type="evidence" value="ECO:0007669"/>
    <property type="project" value="TreeGrafter"/>
</dbReference>
<evidence type="ECO:0000256" key="14">
    <source>
        <dbReference type="ARBA" id="ARBA00023180"/>
    </source>
</evidence>
<dbReference type="GO" id="GO:0000139">
    <property type="term" value="C:Golgi membrane"/>
    <property type="evidence" value="ECO:0007669"/>
    <property type="project" value="UniProtKB-SubCell"/>
</dbReference>
<evidence type="ECO:0000313" key="23">
    <source>
        <dbReference type="Proteomes" id="UP000663845"/>
    </source>
</evidence>
<evidence type="ECO:0000256" key="7">
    <source>
        <dbReference type="ARBA" id="ARBA00022801"/>
    </source>
</evidence>
<comment type="catalytic activity">
    <reaction evidence="17">
        <text>N(4)-(alpha-D-Man-(1-&gt;2)-alpha-D-Man-(1-&gt;2)-alpha-D-Man-(1-&gt;3)-[alpha-D-Man-(1-&gt;2)-alpha-D-Man-(1-&gt;3)-[alpha-D-Man-(1-&gt;2)-alpha-D-Man-(1-&gt;6)]-alpha-D-Man-(1-&gt;6)]-beta-D-Man-(1-&gt;4)-beta-D-GlcNAc-(1-&gt;4)-beta-D-GlcNAc)-L-asparaginyl-[protein] (N-glucan mannose isomer 9A1,2,3B1,2,3) + 4 H2O = N(4)-(alpha-D-Man-(1-&gt;3)-[alpha-D-Man-(1-&gt;3)-[alpha-D-Man-(1-&gt;6)]-alpha-D-Man-(1-&gt;6)]-beta-D-Man-(1-&gt;4)-beta-D-GlcNAc-(1-&gt;4)-beta-D-GlcNAc)-L-asparaginyl-[protein] (N-glucan mannose isomer 5A1,2) + 4 beta-D-mannose</text>
        <dbReference type="Rhea" id="RHEA:56008"/>
        <dbReference type="Rhea" id="RHEA-COMP:14356"/>
        <dbReference type="Rhea" id="RHEA-COMP:14367"/>
        <dbReference type="ChEBI" id="CHEBI:15377"/>
        <dbReference type="ChEBI" id="CHEBI:28563"/>
        <dbReference type="ChEBI" id="CHEBI:59087"/>
        <dbReference type="ChEBI" id="CHEBI:139493"/>
        <dbReference type="EC" id="3.2.1.113"/>
    </reaction>
</comment>
<organism evidence="22 23">
    <name type="scientific">Adineta steineri</name>
    <dbReference type="NCBI Taxonomy" id="433720"/>
    <lineage>
        <taxon>Eukaryota</taxon>
        <taxon>Metazoa</taxon>
        <taxon>Spiralia</taxon>
        <taxon>Gnathifera</taxon>
        <taxon>Rotifera</taxon>
        <taxon>Eurotatoria</taxon>
        <taxon>Bdelloidea</taxon>
        <taxon>Adinetida</taxon>
        <taxon>Adinetidae</taxon>
        <taxon>Adineta</taxon>
    </lineage>
</organism>
<comment type="catalytic activity">
    <reaction evidence="16">
        <text>N(4)-(alpha-D-Man-(1-&gt;2)-alpha-D-Man-(1-&gt;2)-alpha-D-Man-(1-&gt;3)-[alpha-D-Man-(1-&gt;3)-[alpha-D-Man-(1-&gt;2)-alpha-D-Man-(1-&gt;6)]-alpha-D-Man-(1-&gt;6)]-beta-D-Man-(1-&gt;4)-beta-D-GlcNAc-(1-&gt;4)-beta-D-GlcNAc)-L-asparaginyl-[protein] (N-glucan mannose isomer 8A1,2,3B1,3) + 3 H2O = N(4)-(alpha-D-Man-(1-&gt;3)-[alpha-D-Man-(1-&gt;3)-[alpha-D-Man-(1-&gt;6)]-alpha-D-Man-(1-&gt;6)]-beta-D-Man-(1-&gt;4)-beta-D-GlcNAc-(1-&gt;4)-beta-D-GlcNAc)-L-asparaginyl-[protein] (N-glucan mannose isomer 5A1,2) + 3 beta-D-mannose</text>
        <dbReference type="Rhea" id="RHEA:56028"/>
        <dbReference type="Rhea" id="RHEA-COMP:14358"/>
        <dbReference type="Rhea" id="RHEA-COMP:14367"/>
        <dbReference type="ChEBI" id="CHEBI:15377"/>
        <dbReference type="ChEBI" id="CHEBI:28563"/>
        <dbReference type="ChEBI" id="CHEBI:59087"/>
        <dbReference type="ChEBI" id="CHEBI:60628"/>
        <dbReference type="EC" id="3.2.1.113"/>
    </reaction>
</comment>
<evidence type="ECO:0000256" key="17">
    <source>
        <dbReference type="ARBA" id="ARBA00048605"/>
    </source>
</evidence>
<comment type="subcellular location">
    <subcellularLocation>
        <location evidence="2">Golgi apparatus membrane</location>
        <topology evidence="2">Single-pass type II membrane protein</topology>
    </subcellularLocation>
</comment>
<evidence type="ECO:0000256" key="5">
    <source>
        <dbReference type="ARBA" id="ARBA00022692"/>
    </source>
</evidence>
<dbReference type="Pfam" id="PF01532">
    <property type="entry name" value="Glyco_hydro_47"/>
    <property type="match status" value="2"/>
</dbReference>
<comment type="caution">
    <text evidence="22">The sequence shown here is derived from an EMBL/GenBank/DDBJ whole genome shotgun (WGS) entry which is preliminary data.</text>
</comment>
<dbReference type="InterPro" id="IPR050749">
    <property type="entry name" value="Glycosyl_Hydrolase_47"/>
</dbReference>
<evidence type="ECO:0000313" key="22">
    <source>
        <dbReference type="EMBL" id="CAF1118755.1"/>
    </source>
</evidence>
<dbReference type="EMBL" id="CAJNOG010000253">
    <property type="protein sequence ID" value="CAF1118755.1"/>
    <property type="molecule type" value="Genomic_DNA"/>
</dbReference>
<dbReference type="GO" id="GO:0004571">
    <property type="term" value="F:mannosyl-oligosaccharide 1,2-alpha-mannosidase activity"/>
    <property type="evidence" value="ECO:0007669"/>
    <property type="project" value="UniProtKB-EC"/>
</dbReference>
<dbReference type="EC" id="3.2.1.-" evidence="21"/>
<gene>
    <name evidence="22" type="ORF">JYZ213_LOCUS22355</name>
</gene>
<dbReference type="PANTHER" id="PTHR11742:SF6">
    <property type="entry name" value="MANNOSYL-OLIGOSACCHARIDE ALPHA-1,2-MANNOSIDASE IA-RELATED"/>
    <property type="match status" value="1"/>
</dbReference>
<dbReference type="Gene3D" id="1.50.10.10">
    <property type="match status" value="2"/>
</dbReference>
<comment type="similarity">
    <text evidence="4 21">Belongs to the glycosyl hydrolase 47 family.</text>
</comment>
<accession>A0A814QF51</accession>
<evidence type="ECO:0000256" key="12">
    <source>
        <dbReference type="ARBA" id="ARBA00023136"/>
    </source>
</evidence>
<dbReference type="Proteomes" id="UP000663845">
    <property type="component" value="Unassembled WGS sequence"/>
</dbReference>
<keyword evidence="13 20" id="KW-1015">Disulfide bond</keyword>
<evidence type="ECO:0000256" key="9">
    <source>
        <dbReference type="ARBA" id="ARBA00022968"/>
    </source>
</evidence>
<evidence type="ECO:0000256" key="1">
    <source>
        <dbReference type="ARBA" id="ARBA00001913"/>
    </source>
</evidence>
<dbReference type="AlphaFoldDB" id="A0A814QF51"/>
<sequence>MVVHAYSNYAKYAWGANEHRPITKTSHSANVFGSEKLGITIIDSLDTIYLADLKEFVQKSRDWIETEFNPNVVGGYLTYFFSYIRLTYILDTIYLADLKEFVQKSRDWIETEFNPNVNSEISAFEINIRLVGGFLSMYALTNDKLYLDKAQAVADRLLPAFNTPTGIPFALINLANGASKNWNWAAGGCSILSELGTMHLEFQYLSQLTGKEIYLEKVEKIRTTLKEASENNMYFNYINQQTGKWCQRHASLGGLGDSFYEYLLKSWVLSGKKDEQARSMYENSMKAAEEAMLRKTPTTNLMYFGEHHSGRLDPQMGHLTCFVGGLYVLSALSGAITSNSSTKHEIEIAQGIGKTCRESYVRTATGLGPEGFHFERVDVEAKSLRDNEKYYILRPEAIEAWFYLWRSTHDQIYRDWAWDALISIEKYCRVEGGYSGIRDVYAETVSHDDVQQSFFIAETLKYLLLIFSDDSFIPLDSYVFNTEAHPFRIRTV</sequence>
<dbReference type="GO" id="GO:0005509">
    <property type="term" value="F:calcium ion binding"/>
    <property type="evidence" value="ECO:0007669"/>
    <property type="project" value="InterPro"/>
</dbReference>
<keyword evidence="10" id="KW-1133">Transmembrane helix</keyword>
<feature type="active site" description="Proton donor" evidence="18">
    <location>
        <position position="370"/>
    </location>
</feature>
<feature type="binding site" evidence="19">
    <location>
        <position position="482"/>
    </location>
    <ligand>
        <name>Ca(2+)</name>
        <dbReference type="ChEBI" id="CHEBI:29108"/>
    </ligand>
</feature>
<dbReference type="PRINTS" id="PR00747">
    <property type="entry name" value="GLYHDRLASE47"/>
</dbReference>
<evidence type="ECO:0000256" key="21">
    <source>
        <dbReference type="RuleBase" id="RU361193"/>
    </source>
</evidence>
<keyword evidence="9" id="KW-0735">Signal-anchor</keyword>
<feature type="disulfide bond" evidence="20">
    <location>
        <begin position="321"/>
        <end position="356"/>
    </location>
</feature>
<evidence type="ECO:0000256" key="3">
    <source>
        <dbReference type="ARBA" id="ARBA00004922"/>
    </source>
</evidence>
<feature type="active site" evidence="18">
    <location>
        <position position="396"/>
    </location>
</feature>
<dbReference type="PANTHER" id="PTHR11742">
    <property type="entry name" value="MANNOSYL-OLIGOSACCHARIDE ALPHA-1,2-MANNOSIDASE-RELATED"/>
    <property type="match status" value="1"/>
</dbReference>
<evidence type="ECO:0000256" key="13">
    <source>
        <dbReference type="ARBA" id="ARBA00023157"/>
    </source>
</evidence>
<keyword evidence="5" id="KW-0812">Transmembrane</keyword>
<dbReference type="InterPro" id="IPR012341">
    <property type="entry name" value="6hp_glycosidase-like_sf"/>
</dbReference>
<proteinExistence type="inferred from homology"/>
<dbReference type="InterPro" id="IPR036026">
    <property type="entry name" value="Seven-hairpin_glycosidases"/>
</dbReference>
<name>A0A814QF51_9BILA</name>
<evidence type="ECO:0000256" key="19">
    <source>
        <dbReference type="PIRSR" id="PIRSR601382-2"/>
    </source>
</evidence>
<dbReference type="SUPFAM" id="SSF48225">
    <property type="entry name" value="Seven-hairpin glycosidases"/>
    <property type="match status" value="2"/>
</dbReference>
<keyword evidence="12" id="KW-0472">Membrane</keyword>
<comment type="pathway">
    <text evidence="3">Protein modification; protein glycosylation.</text>
</comment>
<keyword evidence="11" id="KW-0333">Golgi apparatus</keyword>
<evidence type="ECO:0000256" key="16">
    <source>
        <dbReference type="ARBA" id="ARBA00047669"/>
    </source>
</evidence>
<evidence type="ECO:0000256" key="10">
    <source>
        <dbReference type="ARBA" id="ARBA00022989"/>
    </source>
</evidence>
<keyword evidence="14" id="KW-0325">Glycoprotein</keyword>
<evidence type="ECO:0000256" key="20">
    <source>
        <dbReference type="PIRSR" id="PIRSR601382-3"/>
    </source>
</evidence>
<keyword evidence="15 21" id="KW-0326">Glycosidase</keyword>
<reference evidence="22" key="1">
    <citation type="submission" date="2021-02" db="EMBL/GenBank/DDBJ databases">
        <authorList>
            <person name="Nowell W R."/>
        </authorList>
    </citation>
    <scope>NUCLEOTIDE SEQUENCE</scope>
</reference>
<keyword evidence="7 21" id="KW-0378">Hydrolase</keyword>
<keyword evidence="6 19" id="KW-0479">Metal-binding</keyword>
<comment type="cofactor">
    <cofactor evidence="1 19">
        <name>Ca(2+)</name>
        <dbReference type="ChEBI" id="CHEBI:29108"/>
    </cofactor>
</comment>
<feature type="active site" evidence="18">
    <location>
        <position position="257"/>
    </location>
</feature>